<reference evidence="1 2" key="1">
    <citation type="submission" date="2019-10" db="EMBL/GenBank/DDBJ databases">
        <title>Lysobacter alkalisoli sp. nov., isolated from saline-alkaline soil.</title>
        <authorList>
            <person name="Sun J.-Q."/>
        </authorList>
    </citation>
    <scope>NUCLEOTIDE SEQUENCE [LARGE SCALE GENOMIC DNA]</scope>
    <source>
        <strain evidence="1 2">KCTC 42381</strain>
    </source>
</reference>
<sequence>MDGYWFTSTLFEVEPGEDEEINPRMYGRQLAAWLKAQLEQRGYEVEPVIAEDWGRCLMCSRDPFMLWVGCGSVVDYDSAQPGDPPPEKESVTWYCFPMAEVPLWKRIFRRPDTFTQLSSLNSVLLTILSGEPGITLVEER</sequence>
<gene>
    <name evidence="1" type="ORF">FKV24_004500</name>
</gene>
<dbReference type="Proteomes" id="UP000320431">
    <property type="component" value="Unassembled WGS sequence"/>
</dbReference>
<dbReference type="RefSeq" id="WP_141481517.1">
    <property type="nucleotide sequence ID" value="NZ_VICD02000061.1"/>
</dbReference>
<protein>
    <submittedName>
        <fullName evidence="1">Uncharacterized protein</fullName>
    </submittedName>
</protein>
<dbReference type="AlphaFoldDB" id="A0A508AYA2"/>
<accession>A0A508AYA2</accession>
<proteinExistence type="predicted"/>
<evidence type="ECO:0000313" key="2">
    <source>
        <dbReference type="Proteomes" id="UP000320431"/>
    </source>
</evidence>
<organism evidence="1 2">
    <name type="scientific">Marilutibacter maris</name>
    <dbReference type="NCBI Taxonomy" id="1605891"/>
    <lineage>
        <taxon>Bacteria</taxon>
        <taxon>Pseudomonadati</taxon>
        <taxon>Pseudomonadota</taxon>
        <taxon>Gammaproteobacteria</taxon>
        <taxon>Lysobacterales</taxon>
        <taxon>Lysobacteraceae</taxon>
        <taxon>Marilutibacter</taxon>
    </lineage>
</organism>
<comment type="caution">
    <text evidence="1">The sequence shown here is derived from an EMBL/GenBank/DDBJ whole genome shotgun (WGS) entry which is preliminary data.</text>
</comment>
<evidence type="ECO:0000313" key="1">
    <source>
        <dbReference type="EMBL" id="KAB8196211.1"/>
    </source>
</evidence>
<dbReference type="EMBL" id="VICD02000061">
    <property type="protein sequence ID" value="KAB8196211.1"/>
    <property type="molecule type" value="Genomic_DNA"/>
</dbReference>
<name>A0A508AYA2_9GAMM</name>